<dbReference type="Pfam" id="PF03169">
    <property type="entry name" value="OPT"/>
    <property type="match status" value="1"/>
</dbReference>
<evidence type="ECO:0000256" key="4">
    <source>
        <dbReference type="ARBA" id="ARBA00022692"/>
    </source>
</evidence>
<comment type="subcellular location">
    <subcellularLocation>
        <location evidence="1">Membrane</location>
        <topology evidence="1">Multi-pass membrane protein</topology>
    </subcellularLocation>
</comment>
<dbReference type="GO" id="GO:0035673">
    <property type="term" value="F:oligopeptide transmembrane transporter activity"/>
    <property type="evidence" value="ECO:0007669"/>
    <property type="project" value="InterPro"/>
</dbReference>
<keyword evidence="7 9" id="KW-1133">Transmembrane helix</keyword>
<keyword evidence="5" id="KW-0571">Peptide transport</keyword>
<keyword evidence="3" id="KW-0813">Transport</keyword>
<protein>
    <submittedName>
        <fullName evidence="10">Uncharacterized protein</fullName>
    </submittedName>
</protein>
<comment type="caution">
    <text evidence="10">The sequence shown here is derived from an EMBL/GenBank/DDBJ whole genome shotgun (WGS) entry which is preliminary data.</text>
</comment>
<dbReference type="GO" id="GO:0015031">
    <property type="term" value="P:protein transport"/>
    <property type="evidence" value="ECO:0007669"/>
    <property type="project" value="UniProtKB-KW"/>
</dbReference>
<organism evidence="10 11">
    <name type="scientific">Hibiscus syriacus</name>
    <name type="common">Rose of Sharon</name>
    <dbReference type="NCBI Taxonomy" id="106335"/>
    <lineage>
        <taxon>Eukaryota</taxon>
        <taxon>Viridiplantae</taxon>
        <taxon>Streptophyta</taxon>
        <taxon>Embryophyta</taxon>
        <taxon>Tracheophyta</taxon>
        <taxon>Spermatophyta</taxon>
        <taxon>Magnoliopsida</taxon>
        <taxon>eudicotyledons</taxon>
        <taxon>Gunneridae</taxon>
        <taxon>Pentapetalae</taxon>
        <taxon>rosids</taxon>
        <taxon>malvids</taxon>
        <taxon>Malvales</taxon>
        <taxon>Malvaceae</taxon>
        <taxon>Malvoideae</taxon>
        <taxon>Hibiscus</taxon>
    </lineage>
</organism>
<evidence type="ECO:0000256" key="6">
    <source>
        <dbReference type="ARBA" id="ARBA00022927"/>
    </source>
</evidence>
<evidence type="ECO:0000313" key="11">
    <source>
        <dbReference type="Proteomes" id="UP000436088"/>
    </source>
</evidence>
<dbReference type="SUPFAM" id="SSF56219">
    <property type="entry name" value="DNase I-like"/>
    <property type="match status" value="1"/>
</dbReference>
<dbReference type="InterPro" id="IPR004648">
    <property type="entry name" value="Oligpept_transpt"/>
</dbReference>
<dbReference type="InterPro" id="IPR036691">
    <property type="entry name" value="Endo/exonu/phosph_ase_sf"/>
</dbReference>
<name>A0A6A2XWT0_HIBSY</name>
<proteinExistence type="inferred from homology"/>
<dbReference type="AlphaFoldDB" id="A0A6A2XWT0"/>
<dbReference type="GO" id="GO:0016020">
    <property type="term" value="C:membrane"/>
    <property type="evidence" value="ECO:0007669"/>
    <property type="project" value="UniProtKB-SubCell"/>
</dbReference>
<gene>
    <name evidence="10" type="ORF">F3Y22_tig00116970pilonHSYRG00037</name>
</gene>
<sequence>MACVALELVMPEAEACGNGYVTVAPPRRQGRSNGIPLELYTHVGTNYIASALGVPLYMNRITAEKSKLAYVKVWGEERWVPKVEPPGEVSKQEGEKVGDKLPIKAGREVISASSGGVSKNVRVLESSNRFAILCDVAKVADIEEWELISDVVESVDVGGNPEGVSAVPFDLVMLSDSSSILGENVSRSSRDLGEMGVKGNDASFSKGSGSKIDSILVVQRVSFMWFMVEMMVLADILWNHLQDFHGMISDVLWMLAGDFNIILDPQENSNFCGSMDVSRDMKDFQHCVREMGVLDHSCIGPLFTWSNHQLERALSRKLDRVMVNANWNLGFLSSFMEFMDPGIFLSLFDVYGCVQADRLFQKLKRLKGLSKECYSDLHSWVLVQRKELEARQLLNLEHLATAEEVAIKSSLLKEHQLFEELVSYVQKMLGRRDNSVEVPTVEFLCELLGVELTSEAKEKLGVIASKGIQCNIHNVMVARMARWMPELVVQNQSSFVKGLSISENILFAQELVKGYGRKALFARCVVKIRGCIGFSKFSMAVNGGLEGFFPGARGEELITTGEITRFKVGQLPVRYLGVPLVTRRLTKKDYAPLVEKVASRVEGWSSRFLSYAGRLQLIQSLLYSIQAYSRRHFVLPKVVEMGNRGGLKWHFEVMLADKRSEYLDSRAGLGGLQTQGYFALIVGNKIDIMGYMLLGKPIAIVCFKTYEHISMTQAVSFLNDFKIGQYMKIPPRSMFVVQGIGTVMAGTVNLAVAWLLLTTVEIICQDPWSSRDVPVTESSSMNRLYGVRFPVGPKRIFVPLGNYSALNFHNAWNLHILAISLPVQLPKALS</sequence>
<evidence type="ECO:0000313" key="10">
    <source>
        <dbReference type="EMBL" id="KAE8658684.1"/>
    </source>
</evidence>
<dbReference type="EMBL" id="VEPZ02001743">
    <property type="protein sequence ID" value="KAE8658684.1"/>
    <property type="molecule type" value="Genomic_DNA"/>
</dbReference>
<comment type="similarity">
    <text evidence="2">Belongs to the oligopeptide OPT transporter (TC 2.A.67.1) family.</text>
</comment>
<evidence type="ECO:0000256" key="5">
    <source>
        <dbReference type="ARBA" id="ARBA00022856"/>
    </source>
</evidence>
<evidence type="ECO:0000256" key="8">
    <source>
        <dbReference type="ARBA" id="ARBA00023136"/>
    </source>
</evidence>
<evidence type="ECO:0000256" key="3">
    <source>
        <dbReference type="ARBA" id="ARBA00022448"/>
    </source>
</evidence>
<dbReference type="Gene3D" id="3.60.10.10">
    <property type="entry name" value="Endonuclease/exonuclease/phosphatase"/>
    <property type="match status" value="1"/>
</dbReference>
<feature type="transmembrane region" description="Helical" evidence="9">
    <location>
        <begin position="735"/>
        <end position="757"/>
    </location>
</feature>
<accession>A0A6A2XWT0</accession>
<evidence type="ECO:0000256" key="1">
    <source>
        <dbReference type="ARBA" id="ARBA00004141"/>
    </source>
</evidence>
<evidence type="ECO:0000256" key="7">
    <source>
        <dbReference type="ARBA" id="ARBA00022989"/>
    </source>
</evidence>
<keyword evidence="4 9" id="KW-0812">Transmembrane</keyword>
<keyword evidence="6" id="KW-0653">Protein transport</keyword>
<keyword evidence="11" id="KW-1185">Reference proteome</keyword>
<reference evidence="10" key="1">
    <citation type="submission" date="2019-09" db="EMBL/GenBank/DDBJ databases">
        <title>Draft genome information of white flower Hibiscus syriacus.</title>
        <authorList>
            <person name="Kim Y.-M."/>
        </authorList>
    </citation>
    <scope>NUCLEOTIDE SEQUENCE [LARGE SCALE GENOMIC DNA]</scope>
    <source>
        <strain evidence="10">YM2019G1</strain>
    </source>
</reference>
<dbReference type="PANTHER" id="PTHR22601">
    <property type="entry name" value="ISP4 LIKE PROTEIN"/>
    <property type="match status" value="1"/>
</dbReference>
<evidence type="ECO:0000256" key="9">
    <source>
        <dbReference type="SAM" id="Phobius"/>
    </source>
</evidence>
<dbReference type="InterPro" id="IPR004813">
    <property type="entry name" value="OPT"/>
</dbReference>
<keyword evidence="8 9" id="KW-0472">Membrane</keyword>
<dbReference type="Proteomes" id="UP000436088">
    <property type="component" value="Unassembled WGS sequence"/>
</dbReference>
<evidence type="ECO:0000256" key="2">
    <source>
        <dbReference type="ARBA" id="ARBA00005484"/>
    </source>
</evidence>